<gene>
    <name evidence="3" type="ORF">Clacol_004473</name>
</gene>
<evidence type="ECO:0000313" key="4">
    <source>
        <dbReference type="Proteomes" id="UP001050691"/>
    </source>
</evidence>
<dbReference type="InterPro" id="IPR024079">
    <property type="entry name" value="MetalloPept_cat_dom_sf"/>
</dbReference>
<name>A0AAV5A6L0_9AGAM</name>
<feature type="region of interest" description="Disordered" evidence="1">
    <location>
        <begin position="253"/>
        <end position="278"/>
    </location>
</feature>
<keyword evidence="4" id="KW-1185">Reference proteome</keyword>
<organism evidence="3 4">
    <name type="scientific">Clathrus columnatus</name>
    <dbReference type="NCBI Taxonomy" id="1419009"/>
    <lineage>
        <taxon>Eukaryota</taxon>
        <taxon>Fungi</taxon>
        <taxon>Dikarya</taxon>
        <taxon>Basidiomycota</taxon>
        <taxon>Agaricomycotina</taxon>
        <taxon>Agaricomycetes</taxon>
        <taxon>Phallomycetidae</taxon>
        <taxon>Phallales</taxon>
        <taxon>Clathraceae</taxon>
        <taxon>Clathrus</taxon>
    </lineage>
</organism>
<dbReference type="Gene3D" id="3.40.390.10">
    <property type="entry name" value="Collagenase (Catalytic Domain)"/>
    <property type="match status" value="1"/>
</dbReference>
<dbReference type="AlphaFoldDB" id="A0AAV5A6L0"/>
<dbReference type="GO" id="GO:0004222">
    <property type="term" value="F:metalloendopeptidase activity"/>
    <property type="evidence" value="ECO:0007669"/>
    <property type="project" value="InterPro"/>
</dbReference>
<sequence length="278" mass="30950">MSGGYTCSIATREHPVDMPRDYDDDDSDNDSMCGTLDEPDLEAAPGQILRAVEAAGVGAYPGRGLKWKVGQTINVKFMGGTPDTHKTVALIVTTWEDRANISFNFSTKGDGDIRIAFDPKKGWSSYIGTRALRVPKDKPTMNLGYRQSTPTKSFVRHVLHEFGHALGLQHEHQSPASPILWDEEKVYREYASTNGWSRSTIRDNILKKVNSTNYSKFDPKSIMLYNVDKRLTKDGRGINHPGTLSETDEEFIRNMYPFPESSSESESGSNSDADSDSD</sequence>
<dbReference type="SMART" id="SM00235">
    <property type="entry name" value="ZnMc"/>
    <property type="match status" value="1"/>
</dbReference>
<dbReference type="Proteomes" id="UP001050691">
    <property type="component" value="Unassembled WGS sequence"/>
</dbReference>
<evidence type="ECO:0000259" key="2">
    <source>
        <dbReference type="SMART" id="SM00235"/>
    </source>
</evidence>
<dbReference type="InterPro" id="IPR006026">
    <property type="entry name" value="Peptidase_Metallo"/>
</dbReference>
<dbReference type="InterPro" id="IPR001506">
    <property type="entry name" value="Peptidase_M12A"/>
</dbReference>
<evidence type="ECO:0000256" key="1">
    <source>
        <dbReference type="SAM" id="MobiDB-lite"/>
    </source>
</evidence>
<dbReference type="GO" id="GO:0006508">
    <property type="term" value="P:proteolysis"/>
    <property type="evidence" value="ECO:0007669"/>
    <property type="project" value="InterPro"/>
</dbReference>
<accession>A0AAV5A6L0</accession>
<feature type="compositionally biased region" description="Basic and acidic residues" evidence="1">
    <location>
        <begin position="11"/>
        <end position="21"/>
    </location>
</feature>
<dbReference type="EMBL" id="BPWL01000005">
    <property type="protein sequence ID" value="GJJ10247.1"/>
    <property type="molecule type" value="Genomic_DNA"/>
</dbReference>
<protein>
    <recommendedName>
        <fullName evidence="2">Peptidase metallopeptidase domain-containing protein</fullName>
    </recommendedName>
</protein>
<feature type="compositionally biased region" description="Low complexity" evidence="1">
    <location>
        <begin position="260"/>
        <end position="272"/>
    </location>
</feature>
<dbReference type="Pfam" id="PF01400">
    <property type="entry name" value="Astacin"/>
    <property type="match status" value="1"/>
</dbReference>
<feature type="region of interest" description="Disordered" evidence="1">
    <location>
        <begin position="1"/>
        <end position="34"/>
    </location>
</feature>
<evidence type="ECO:0000313" key="3">
    <source>
        <dbReference type="EMBL" id="GJJ10247.1"/>
    </source>
</evidence>
<dbReference type="SUPFAM" id="SSF55486">
    <property type="entry name" value="Metalloproteases ('zincins'), catalytic domain"/>
    <property type="match status" value="1"/>
</dbReference>
<proteinExistence type="predicted"/>
<feature type="domain" description="Peptidase metallopeptidase" evidence="2">
    <location>
        <begin position="63"/>
        <end position="192"/>
    </location>
</feature>
<dbReference type="GO" id="GO:0008270">
    <property type="term" value="F:zinc ion binding"/>
    <property type="evidence" value="ECO:0007669"/>
    <property type="project" value="InterPro"/>
</dbReference>
<comment type="caution">
    <text evidence="3">The sequence shown here is derived from an EMBL/GenBank/DDBJ whole genome shotgun (WGS) entry which is preliminary data.</text>
</comment>
<reference evidence="3" key="1">
    <citation type="submission" date="2021-10" db="EMBL/GenBank/DDBJ databases">
        <title>De novo Genome Assembly of Clathrus columnatus (Basidiomycota, Fungi) Using Illumina and Nanopore Sequence Data.</title>
        <authorList>
            <person name="Ogiso-Tanaka E."/>
            <person name="Itagaki H."/>
            <person name="Hosoya T."/>
            <person name="Hosaka K."/>
        </authorList>
    </citation>
    <scope>NUCLEOTIDE SEQUENCE</scope>
    <source>
        <strain evidence="3">MO-923</strain>
    </source>
</reference>